<dbReference type="PANTHER" id="PTHR23422">
    <property type="entry name" value="DIPEPTIDYL PEPTIDASE III-RELATED"/>
    <property type="match status" value="1"/>
</dbReference>
<evidence type="ECO:0000313" key="6">
    <source>
        <dbReference type="Proteomes" id="UP001369815"/>
    </source>
</evidence>
<dbReference type="Pfam" id="PF03571">
    <property type="entry name" value="Peptidase_M49"/>
    <property type="match status" value="1"/>
</dbReference>
<protein>
    <recommendedName>
        <fullName evidence="4">DUF7708 domain-containing protein</fullName>
    </recommendedName>
</protein>
<keyword evidence="1" id="KW-0479">Metal-binding</keyword>
<dbReference type="Pfam" id="PF13424">
    <property type="entry name" value="TPR_12"/>
    <property type="match status" value="1"/>
</dbReference>
<evidence type="ECO:0000256" key="2">
    <source>
        <dbReference type="ARBA" id="ARBA00022801"/>
    </source>
</evidence>
<feature type="domain" description="DUF7708" evidence="4">
    <location>
        <begin position="596"/>
        <end position="728"/>
    </location>
</feature>
<feature type="repeat" description="TPR" evidence="3">
    <location>
        <begin position="745"/>
        <end position="778"/>
    </location>
</feature>
<keyword evidence="6" id="KW-1185">Reference proteome</keyword>
<evidence type="ECO:0000256" key="1">
    <source>
        <dbReference type="ARBA" id="ARBA00022723"/>
    </source>
</evidence>
<dbReference type="GO" id="GO:0046872">
    <property type="term" value="F:metal ion binding"/>
    <property type="evidence" value="ECO:0007669"/>
    <property type="project" value="UniProtKB-KW"/>
</dbReference>
<sequence length="891" mass="101161">MEKLASRSSRLSNLYESIRDSIVSVPPFTLGYPGTLTQSSYYPGELITKEEIALISRHMSVHSILPENTRVRKVGDSSFEVLQASTVSPDQAKSLYVVDSPISVRLVPGDYAADLENVCRNLAKAAEYAANEIQRKFLTEYIESFQTGDLEAYRNSQRTWVIDKAPKVENIFGFVEPYRDPAGVRAEFEGLVAIADADETKLLLKLVENSDKFIRRLPWASTENNGKGLFEKSLFDPPGFSSIHVFVFMYNDIRQDVGFKNVIIANRMVAESTAMQWPFIDDSEVEMFQRHKYPAYYWWVVLHELLGHGTGKMMIEEPANTFNFDSADPPINPLNGEPIKIWYKPGQTWTGQFGDLATTLDECRAELVGAYLMDDPELLDIFGFTDESTIRPSDLTYNLYQQLGVDGLRALSNYNVDTMTWGQAHSRAHFAILRCLLKHGHGCIDIHHDRATTTLRVRVDRSRIVSQGKKALGEMLLRLHVYRCTANVEECKKYYEELSHVDEECLEWRKTVIENKPPPLLNVQANTYIEEGIVVLREYEPTIRGTIQRGNEDYRTVHEVHSLDDLLNHVNTLQATPSRDRQALASLNRLAPKFKFVDDFSAIIALAFGADATLTAVVWGSIRLILTLASSAGDTLQEILDMLEELSLTLPIFRIYEDTLPMSRQLETALTDDAEVICFYVRTIHFFRDHPHVLLRRNAWEKFHTDFSRTTMHIKRISSTVEKEADLAPLELRKKQLGPDDPFIASSLNNLALAYTEIGDLEEAYSTHQQAIEIRLRTKSDRIGNSYSNMASLLLRMGRLDEAAEMLGRCPSLKDFTDEIFLNTGNPRFSGDMVLLSRIRLRQGRVDDTLRLASKALAFRQRLLGNRLKTCDSLYDVACILHLQGHSASAM</sequence>
<dbReference type="InterPro" id="IPR039461">
    <property type="entry name" value="Peptidase_M49"/>
</dbReference>
<dbReference type="PROSITE" id="PS50005">
    <property type="entry name" value="TPR"/>
    <property type="match status" value="1"/>
</dbReference>
<dbReference type="Gene3D" id="1.25.40.10">
    <property type="entry name" value="Tetratricopeptide repeat domain"/>
    <property type="match status" value="1"/>
</dbReference>
<comment type="caution">
    <text evidence="5">The sequence shown here is derived from an EMBL/GenBank/DDBJ whole genome shotgun (WGS) entry which is preliminary data.</text>
</comment>
<dbReference type="GO" id="GO:0008239">
    <property type="term" value="F:dipeptidyl-peptidase activity"/>
    <property type="evidence" value="ECO:0007669"/>
    <property type="project" value="TreeGrafter"/>
</dbReference>
<dbReference type="GO" id="GO:0005737">
    <property type="term" value="C:cytoplasm"/>
    <property type="evidence" value="ECO:0007669"/>
    <property type="project" value="TreeGrafter"/>
</dbReference>
<dbReference type="EMBL" id="JBANMG010000006">
    <property type="protein sequence ID" value="KAK6952017.1"/>
    <property type="molecule type" value="Genomic_DNA"/>
</dbReference>
<dbReference type="InterPro" id="IPR011990">
    <property type="entry name" value="TPR-like_helical_dom_sf"/>
</dbReference>
<evidence type="ECO:0000256" key="3">
    <source>
        <dbReference type="PROSITE-ProRule" id="PRU00339"/>
    </source>
</evidence>
<dbReference type="Gene3D" id="3.30.540.30">
    <property type="match status" value="1"/>
</dbReference>
<keyword evidence="2" id="KW-0378">Hydrolase</keyword>
<dbReference type="InterPro" id="IPR019734">
    <property type="entry name" value="TPR_rpt"/>
</dbReference>
<dbReference type="PANTHER" id="PTHR23422:SF11">
    <property type="entry name" value="DIPEPTIDYL PEPTIDASE 3"/>
    <property type="match status" value="1"/>
</dbReference>
<dbReference type="Proteomes" id="UP001369815">
    <property type="component" value="Unassembled WGS sequence"/>
</dbReference>
<gene>
    <name evidence="5" type="ORF">Daesc_006543</name>
</gene>
<dbReference type="Pfam" id="PF24809">
    <property type="entry name" value="DUF7708"/>
    <property type="match status" value="1"/>
</dbReference>
<reference evidence="5 6" key="1">
    <citation type="journal article" date="2024" name="Front Chem Biol">
        <title>Unveiling the potential of Daldinia eschscholtzii MFLUCC 19-0629 through bioactivity and bioinformatics studies for enhanced sustainable agriculture production.</title>
        <authorList>
            <person name="Brooks S."/>
            <person name="Weaver J.A."/>
            <person name="Klomchit A."/>
            <person name="Alharthi S.A."/>
            <person name="Onlamun T."/>
            <person name="Nurani R."/>
            <person name="Vong T.K."/>
            <person name="Alberti F."/>
            <person name="Greco C."/>
        </authorList>
    </citation>
    <scope>NUCLEOTIDE SEQUENCE [LARGE SCALE GENOMIC DNA]</scope>
    <source>
        <strain evidence="5">MFLUCC 19-0629</strain>
    </source>
</reference>
<name>A0AAX6MHW9_9PEZI</name>
<evidence type="ECO:0000313" key="5">
    <source>
        <dbReference type="EMBL" id="KAK6952017.1"/>
    </source>
</evidence>
<proteinExistence type="predicted"/>
<organism evidence="5 6">
    <name type="scientific">Daldinia eschscholtzii</name>
    <dbReference type="NCBI Taxonomy" id="292717"/>
    <lineage>
        <taxon>Eukaryota</taxon>
        <taxon>Fungi</taxon>
        <taxon>Dikarya</taxon>
        <taxon>Ascomycota</taxon>
        <taxon>Pezizomycotina</taxon>
        <taxon>Sordariomycetes</taxon>
        <taxon>Xylariomycetidae</taxon>
        <taxon>Xylariales</taxon>
        <taxon>Hypoxylaceae</taxon>
        <taxon>Daldinia</taxon>
    </lineage>
</organism>
<dbReference type="AlphaFoldDB" id="A0AAX6MHW9"/>
<evidence type="ECO:0000259" key="4">
    <source>
        <dbReference type="Pfam" id="PF24809"/>
    </source>
</evidence>
<accession>A0AAX6MHW9</accession>
<dbReference type="SMART" id="SM00028">
    <property type="entry name" value="TPR"/>
    <property type="match status" value="2"/>
</dbReference>
<keyword evidence="3" id="KW-0802">TPR repeat</keyword>
<dbReference type="InterPro" id="IPR056125">
    <property type="entry name" value="DUF7708"/>
</dbReference>
<dbReference type="SUPFAM" id="SSF48452">
    <property type="entry name" value="TPR-like"/>
    <property type="match status" value="1"/>
</dbReference>